<keyword evidence="1" id="KW-0175">Coiled coil</keyword>
<dbReference type="Proteomes" id="UP000254939">
    <property type="component" value="Unassembled WGS sequence"/>
</dbReference>
<protein>
    <submittedName>
        <fullName evidence="3">Uncharacterized protein</fullName>
    </submittedName>
</protein>
<gene>
    <name evidence="3" type="ORF">B5K06_05860</name>
</gene>
<proteinExistence type="predicted"/>
<evidence type="ECO:0000256" key="1">
    <source>
        <dbReference type="SAM" id="Coils"/>
    </source>
</evidence>
<sequence length="189" mass="20656">MIDIESFEPELYGFWPRRRVYGDPLHLEADDAGARVAAKACFLEIKSGPASPAEELRILLNEMTAEMRDQFSAFRELRRAAEAASTGGDEAAAKLARADLKAATDAMSLIVRTLEKVDQLQRQIARDRELAAEENDAAMGLEDARKRFLERIDELAEQRAGQLLAEWQAAGPPGQGDAAAGDARQADTG</sequence>
<evidence type="ECO:0000256" key="2">
    <source>
        <dbReference type="SAM" id="MobiDB-lite"/>
    </source>
</evidence>
<dbReference type="EMBL" id="NAAC01000006">
    <property type="protein sequence ID" value="RDJ14421.1"/>
    <property type="molecule type" value="Genomic_DNA"/>
</dbReference>
<evidence type="ECO:0000313" key="3">
    <source>
        <dbReference type="EMBL" id="RDJ14421.1"/>
    </source>
</evidence>
<dbReference type="OrthoDB" id="8419440at2"/>
<accession>A0A370KTY4</accession>
<comment type="caution">
    <text evidence="3">The sequence shown here is derived from an EMBL/GenBank/DDBJ whole genome shotgun (WGS) entry which is preliminary data.</text>
</comment>
<dbReference type="AlphaFoldDB" id="A0A370KTY4"/>
<name>A0A370KTY4_9HYPH</name>
<feature type="region of interest" description="Disordered" evidence="2">
    <location>
        <begin position="168"/>
        <end position="189"/>
    </location>
</feature>
<organism evidence="3 4">
    <name type="scientific">Rhizobium grahamii</name>
    <dbReference type="NCBI Taxonomy" id="1120045"/>
    <lineage>
        <taxon>Bacteria</taxon>
        <taxon>Pseudomonadati</taxon>
        <taxon>Pseudomonadota</taxon>
        <taxon>Alphaproteobacteria</taxon>
        <taxon>Hyphomicrobiales</taxon>
        <taxon>Rhizobiaceae</taxon>
        <taxon>Rhizobium/Agrobacterium group</taxon>
        <taxon>Rhizobium</taxon>
    </lineage>
</organism>
<evidence type="ECO:0000313" key="4">
    <source>
        <dbReference type="Proteomes" id="UP000254939"/>
    </source>
</evidence>
<reference evidence="3 4" key="1">
    <citation type="submission" date="2017-03" db="EMBL/GenBank/DDBJ databases">
        <title>Genome analysis of Rhizobial strains effectives or ineffectives for nitrogen fixation isolated from bean seeds.</title>
        <authorList>
            <person name="Peralta H."/>
            <person name="Aguilar-Vera A."/>
            <person name="Mora Y."/>
            <person name="Vargas-Lagunas C."/>
            <person name="Girard L."/>
            <person name="Mora J."/>
        </authorList>
    </citation>
    <scope>NUCLEOTIDE SEQUENCE [LARGE SCALE GENOMIC DNA]</scope>
    <source>
        <strain evidence="3 4">CCGM3</strain>
    </source>
</reference>
<feature type="coiled-coil region" evidence="1">
    <location>
        <begin position="110"/>
        <end position="158"/>
    </location>
</feature>
<dbReference type="RefSeq" id="WP_114712076.1">
    <property type="nucleotide sequence ID" value="NZ_KZ857258.1"/>
</dbReference>